<evidence type="ECO:0000313" key="7">
    <source>
        <dbReference type="EMBL" id="PKK88309.1"/>
    </source>
</evidence>
<dbReference type="Gene3D" id="1.10.287.950">
    <property type="entry name" value="Methyl-accepting chemotaxis protein"/>
    <property type="match status" value="1"/>
</dbReference>
<dbReference type="InterPro" id="IPR004089">
    <property type="entry name" value="MCPsignal_dom"/>
</dbReference>
<dbReference type="Proteomes" id="UP000233256">
    <property type="component" value="Unassembled WGS sequence"/>
</dbReference>
<dbReference type="SUPFAM" id="SSF58104">
    <property type="entry name" value="Methyl-accepting chemotaxis protein (MCP) signaling domain"/>
    <property type="match status" value="1"/>
</dbReference>
<dbReference type="InterPro" id="IPR024478">
    <property type="entry name" value="HlyB_4HB_MCP"/>
</dbReference>
<dbReference type="PANTHER" id="PTHR43531">
    <property type="entry name" value="PROTEIN ICFG"/>
    <property type="match status" value="1"/>
</dbReference>
<evidence type="ECO:0000256" key="4">
    <source>
        <dbReference type="SAM" id="MobiDB-lite"/>
    </source>
</evidence>
<dbReference type="SMART" id="SM00283">
    <property type="entry name" value="MA"/>
    <property type="match status" value="1"/>
</dbReference>
<sequence length="756" mass="83319">MIKNMKISTRLIIGFTVIAIIGLITGFIGLHGLNISGKSIDEIGRVRLPGVQTSMQMARSLESNAWRLRFLLNPTVNLKTRIQIREDFARDRQLYKDARAIYEPLSQTQEEAVEWKAFSEDVPQWLGINNQILELHRRLEALGILNPDALLSQIRKFKIDHYVTQIKVIDLIQEGTFFEGGTDHSACNFGKWLATFDTENPEILKILKNIREPHRQFHEATKQILELMKQGKTADATHIFHNSMQNSVDIIFNQFNLLIAEAEKSRELYQQISSMSLEKSYVIQEKVLGHLNKVLAINNRIASAEVSSAHSQAQNLRKLNLMVMVAGFALAVFLGWLLSRAISAPVIRIVARAGELMKINSGLVRRATAIADGDLSMDEESNSFSDIHHNENSDNYEIDQLTRVFNDMDSQNEQLTSSFREMCENLNEVMIRVREAVEEVGEGSRQIADASQSLSNGATESAASVEEISASSNEVGQQATLNADNAEQANRLARNAMEAAELGGKRMSEMVSAMTGINDSSKQISRIIKVIDEIAFQTNLLALNAAVEAARAGKYGKGFAVVAEEVRNLAGRSARAAQETSELIESSGSRVEAGTMIANQTAEALGKIVDGITRAADIVGEIAASSNEQALGMAQISEGLGQIDSVTQQNTANAEETAASAEELSRQSQTLEELIARFKLKNGQNHKSGRASRNHSSSEQSQKSHQLKSGSSSRNDFTGSGASELSQNSRKTPRSSQIQERPQDIINLDDDDFGKF</sequence>
<evidence type="ECO:0000313" key="8">
    <source>
        <dbReference type="Proteomes" id="UP000233256"/>
    </source>
</evidence>
<dbReference type="CDD" id="cd11386">
    <property type="entry name" value="MCP_signal"/>
    <property type="match status" value="1"/>
</dbReference>
<evidence type="ECO:0000256" key="5">
    <source>
        <dbReference type="SAM" id="Phobius"/>
    </source>
</evidence>
<feature type="domain" description="Methyl-accepting transducer" evidence="6">
    <location>
        <begin position="436"/>
        <end position="665"/>
    </location>
</feature>
<gene>
    <name evidence="7" type="ORF">CVV64_19355</name>
</gene>
<dbReference type="PANTHER" id="PTHR43531:SF11">
    <property type="entry name" value="METHYL-ACCEPTING CHEMOTAXIS PROTEIN 3"/>
    <property type="match status" value="1"/>
</dbReference>
<evidence type="ECO:0000256" key="3">
    <source>
        <dbReference type="PROSITE-ProRule" id="PRU00284"/>
    </source>
</evidence>
<keyword evidence="1" id="KW-0145">Chemotaxis</keyword>
<name>A0A2N1PJ18_9BACT</name>
<feature type="compositionally biased region" description="Acidic residues" evidence="4">
    <location>
        <begin position="747"/>
        <end position="756"/>
    </location>
</feature>
<feature type="region of interest" description="Disordered" evidence="4">
    <location>
        <begin position="680"/>
        <end position="756"/>
    </location>
</feature>
<feature type="compositionally biased region" description="Low complexity" evidence="4">
    <location>
        <begin position="695"/>
        <end position="709"/>
    </location>
</feature>
<proteinExistence type="inferred from homology"/>
<dbReference type="EMBL" id="PGXC01000052">
    <property type="protein sequence ID" value="PKK88309.1"/>
    <property type="molecule type" value="Genomic_DNA"/>
</dbReference>
<feature type="compositionally biased region" description="Low complexity" evidence="4">
    <location>
        <begin position="458"/>
        <end position="474"/>
    </location>
</feature>
<protein>
    <recommendedName>
        <fullName evidence="6">Methyl-accepting transducer domain-containing protein</fullName>
    </recommendedName>
</protein>
<dbReference type="GO" id="GO:0007165">
    <property type="term" value="P:signal transduction"/>
    <property type="evidence" value="ECO:0007669"/>
    <property type="project" value="UniProtKB-KW"/>
</dbReference>
<dbReference type="GO" id="GO:0004888">
    <property type="term" value="F:transmembrane signaling receptor activity"/>
    <property type="evidence" value="ECO:0007669"/>
    <property type="project" value="TreeGrafter"/>
</dbReference>
<keyword evidence="5" id="KW-1133">Transmembrane helix</keyword>
<dbReference type="Gene3D" id="1.20.120.30">
    <property type="entry name" value="Aspartate receptor, ligand-binding domain"/>
    <property type="match status" value="1"/>
</dbReference>
<dbReference type="Pfam" id="PF12729">
    <property type="entry name" value="4HB_MCP_1"/>
    <property type="match status" value="1"/>
</dbReference>
<dbReference type="Pfam" id="PF00015">
    <property type="entry name" value="MCPsignal"/>
    <property type="match status" value="1"/>
</dbReference>
<keyword evidence="5" id="KW-0812">Transmembrane</keyword>
<dbReference type="GO" id="GO:0006935">
    <property type="term" value="P:chemotaxis"/>
    <property type="evidence" value="ECO:0007669"/>
    <property type="project" value="UniProtKB-KW"/>
</dbReference>
<feature type="transmembrane region" description="Helical" evidence="5">
    <location>
        <begin position="12"/>
        <end position="33"/>
    </location>
</feature>
<dbReference type="InterPro" id="IPR051310">
    <property type="entry name" value="MCP_chemotaxis"/>
</dbReference>
<organism evidence="7 8">
    <name type="scientific">Candidatus Wallbacteria bacterium HGW-Wallbacteria-1</name>
    <dbReference type="NCBI Taxonomy" id="2013854"/>
    <lineage>
        <taxon>Bacteria</taxon>
        <taxon>Candidatus Walliibacteriota</taxon>
    </lineage>
</organism>
<dbReference type="FunFam" id="1.10.287.950:FF:000001">
    <property type="entry name" value="Methyl-accepting chemotaxis sensory transducer"/>
    <property type="match status" value="1"/>
</dbReference>
<feature type="compositionally biased region" description="Polar residues" evidence="4">
    <location>
        <begin position="710"/>
        <end position="740"/>
    </location>
</feature>
<keyword evidence="3" id="KW-0807">Transducer</keyword>
<evidence type="ECO:0000259" key="6">
    <source>
        <dbReference type="PROSITE" id="PS50111"/>
    </source>
</evidence>
<keyword evidence="5" id="KW-0472">Membrane</keyword>
<dbReference type="PROSITE" id="PS50111">
    <property type="entry name" value="CHEMOTAXIS_TRANSDUC_2"/>
    <property type="match status" value="1"/>
</dbReference>
<dbReference type="InterPro" id="IPR025991">
    <property type="entry name" value="Chemoreceptor_zinc-bind_dom"/>
</dbReference>
<reference evidence="7 8" key="1">
    <citation type="journal article" date="2017" name="ISME J.">
        <title>Potential for microbial H2 and metal transformations associated with novel bacteria and archaea in deep terrestrial subsurface sediments.</title>
        <authorList>
            <person name="Hernsdorf A.W."/>
            <person name="Amano Y."/>
            <person name="Miyakawa K."/>
            <person name="Ise K."/>
            <person name="Suzuki Y."/>
            <person name="Anantharaman K."/>
            <person name="Probst A."/>
            <person name="Burstein D."/>
            <person name="Thomas B.C."/>
            <person name="Banfield J.F."/>
        </authorList>
    </citation>
    <scope>NUCLEOTIDE SEQUENCE [LARGE SCALE GENOMIC DNA]</scope>
    <source>
        <strain evidence="7">HGW-Wallbacteria-1</strain>
    </source>
</reference>
<dbReference type="Gene3D" id="6.10.340.10">
    <property type="match status" value="1"/>
</dbReference>
<evidence type="ECO:0000256" key="2">
    <source>
        <dbReference type="ARBA" id="ARBA00029447"/>
    </source>
</evidence>
<evidence type="ECO:0000256" key="1">
    <source>
        <dbReference type="ARBA" id="ARBA00022500"/>
    </source>
</evidence>
<feature type="region of interest" description="Disordered" evidence="4">
    <location>
        <begin position="447"/>
        <end position="477"/>
    </location>
</feature>
<dbReference type="GO" id="GO:0005886">
    <property type="term" value="C:plasma membrane"/>
    <property type="evidence" value="ECO:0007669"/>
    <property type="project" value="TreeGrafter"/>
</dbReference>
<dbReference type="AlphaFoldDB" id="A0A2N1PJ18"/>
<dbReference type="Pfam" id="PF13682">
    <property type="entry name" value="CZB"/>
    <property type="match status" value="1"/>
</dbReference>
<comment type="similarity">
    <text evidence="2">Belongs to the methyl-accepting chemotaxis (MCP) protein family.</text>
</comment>
<accession>A0A2N1PJ18</accession>
<comment type="caution">
    <text evidence="7">The sequence shown here is derived from an EMBL/GenBank/DDBJ whole genome shotgun (WGS) entry which is preliminary data.</text>
</comment>